<name>D8PV02_SCHCM</name>
<feature type="region of interest" description="Disordered" evidence="1">
    <location>
        <begin position="131"/>
        <end position="263"/>
    </location>
</feature>
<feature type="compositionally biased region" description="Pro residues" evidence="1">
    <location>
        <begin position="551"/>
        <end position="560"/>
    </location>
</feature>
<dbReference type="Proteomes" id="UP000007431">
    <property type="component" value="Unassembled WGS sequence"/>
</dbReference>
<feature type="compositionally biased region" description="Pro residues" evidence="1">
    <location>
        <begin position="231"/>
        <end position="243"/>
    </location>
</feature>
<dbReference type="HOGENOM" id="CLU_346490_0_0_1"/>
<feature type="non-terminal residue" evidence="2">
    <location>
        <position position="693"/>
    </location>
</feature>
<feature type="compositionally biased region" description="Polar residues" evidence="1">
    <location>
        <begin position="313"/>
        <end position="323"/>
    </location>
</feature>
<feature type="region of interest" description="Disordered" evidence="1">
    <location>
        <begin position="311"/>
        <end position="566"/>
    </location>
</feature>
<protein>
    <submittedName>
        <fullName evidence="2">Uncharacterized protein</fullName>
    </submittedName>
</protein>
<feature type="region of interest" description="Disordered" evidence="1">
    <location>
        <begin position="1"/>
        <end position="96"/>
    </location>
</feature>
<accession>D8PV02</accession>
<dbReference type="InParanoid" id="D8PV02"/>
<dbReference type="KEGG" id="scm:SCHCO_02038970"/>
<dbReference type="AlphaFoldDB" id="D8PV02"/>
<evidence type="ECO:0000313" key="3">
    <source>
        <dbReference type="Proteomes" id="UP000007431"/>
    </source>
</evidence>
<dbReference type="EMBL" id="GL377303">
    <property type="protein sequence ID" value="EFJ00785.1"/>
    <property type="molecule type" value="Genomic_DNA"/>
</dbReference>
<feature type="compositionally biased region" description="Basic residues" evidence="1">
    <location>
        <begin position="479"/>
        <end position="494"/>
    </location>
</feature>
<feature type="compositionally biased region" description="Low complexity" evidence="1">
    <location>
        <begin position="58"/>
        <end position="70"/>
    </location>
</feature>
<dbReference type="VEuPathDB" id="FungiDB:SCHCODRAFT_02038970"/>
<organism evidence="3">
    <name type="scientific">Schizophyllum commune (strain H4-8 / FGSC 9210)</name>
    <name type="common">Split gill fungus</name>
    <dbReference type="NCBI Taxonomy" id="578458"/>
    <lineage>
        <taxon>Eukaryota</taxon>
        <taxon>Fungi</taxon>
        <taxon>Dikarya</taxon>
        <taxon>Basidiomycota</taxon>
        <taxon>Agaricomycotina</taxon>
        <taxon>Agaricomycetes</taxon>
        <taxon>Agaricomycetidae</taxon>
        <taxon>Agaricales</taxon>
        <taxon>Schizophyllaceae</taxon>
        <taxon>Schizophyllum</taxon>
    </lineage>
</organism>
<proteinExistence type="predicted"/>
<dbReference type="GeneID" id="9595296"/>
<dbReference type="OrthoDB" id="5348546at2759"/>
<evidence type="ECO:0000313" key="2">
    <source>
        <dbReference type="EMBL" id="EFJ00785.1"/>
    </source>
</evidence>
<feature type="compositionally biased region" description="Polar residues" evidence="1">
    <location>
        <begin position="339"/>
        <end position="350"/>
    </location>
</feature>
<reference evidence="2 3" key="1">
    <citation type="journal article" date="2010" name="Nat. Biotechnol.">
        <title>Genome sequence of the model mushroom Schizophyllum commune.</title>
        <authorList>
            <person name="Ohm R.A."/>
            <person name="de Jong J.F."/>
            <person name="Lugones L.G."/>
            <person name="Aerts A."/>
            <person name="Kothe E."/>
            <person name="Stajich J.E."/>
            <person name="de Vries R.P."/>
            <person name="Record E."/>
            <person name="Levasseur A."/>
            <person name="Baker S.E."/>
            <person name="Bartholomew K.A."/>
            <person name="Coutinho P.M."/>
            <person name="Erdmann S."/>
            <person name="Fowler T.J."/>
            <person name="Gathman A.C."/>
            <person name="Lombard V."/>
            <person name="Henrissat B."/>
            <person name="Knabe N."/>
            <person name="Kuees U."/>
            <person name="Lilly W.W."/>
            <person name="Lindquist E."/>
            <person name="Lucas S."/>
            <person name="Magnuson J.K."/>
            <person name="Piumi F."/>
            <person name="Raudaskoski M."/>
            <person name="Salamov A."/>
            <person name="Schmutz J."/>
            <person name="Schwarze F.W.M.R."/>
            <person name="vanKuyk P.A."/>
            <person name="Horton J.S."/>
            <person name="Grigoriev I.V."/>
            <person name="Woesten H.A.B."/>
        </authorList>
    </citation>
    <scope>NUCLEOTIDE SEQUENCE [LARGE SCALE GENOMIC DNA]</scope>
    <source>
        <strain evidence="3">H4-8 / FGSC 9210</strain>
    </source>
</reference>
<evidence type="ECO:0000256" key="1">
    <source>
        <dbReference type="SAM" id="MobiDB-lite"/>
    </source>
</evidence>
<feature type="compositionally biased region" description="Basic and acidic residues" evidence="1">
    <location>
        <begin position="360"/>
        <end position="369"/>
    </location>
</feature>
<dbReference type="STRING" id="578458.D8PV02"/>
<gene>
    <name evidence="2" type="ORF">SCHCODRAFT_105032</name>
</gene>
<dbReference type="eggNOG" id="ENOG502SC1Z">
    <property type="taxonomic scope" value="Eukaryota"/>
</dbReference>
<dbReference type="OMA" id="MCFRTSA"/>
<feature type="compositionally biased region" description="Polar residues" evidence="1">
    <location>
        <begin position="1"/>
        <end position="16"/>
    </location>
</feature>
<keyword evidence="3" id="KW-1185">Reference proteome</keyword>
<sequence length="693" mass="75383">MTSYSRCDSVHIQSSPLAPDHKSLGRANRPTRRDVSPTRKPSAGKITLPSFRTMFGGDDLPPLTSSSTSSGYYADDSTMSADDAPEDDEGPGYDSVFFSDEEVESEGEDVYEDEITGLSYRRTSYFQTSAERGRWKYEPVVPRSSHQPRKSEPSITMADISTSSTFARPASEPAPITVAPSPFMTPPEAAPAPEADSSPESPPSPAAEDSPIASTPPLDTSPERPDEIDDPMPPSSPLLPPTSPLSEDENAPVSPLSLSHQTTPASITVEASCVVAMVVDSEVRAIVEPSAAMDESLDPPTNVQVEAVPEVTPTEQDSPNDTPIKQDVVPAQQPLRPSASCQMSSAQPKSNADVLPKVLAGDKENHVHDVLPCPAKRTKSRSPMLPCEPSTPSRAPTPPSAERQEHVPEPAPVAKADARITEEPTNDTGSSSEKRKTDDADPGPARKRSRQTLSPEPERASSPLSEEEEEESEGEVRPPPKKSTKARSKKRSTKSVRGDSMAATSDGETDEPAPKPQRPTRKRRTTLEKLSDTTFADQPSLPPSTYRRAKPQPPPEPTGPSPDDEVRGMLIQSMAASRASSQTLTTLCRAVLEAYPHLLEKQAEDLWHTEFAGVLERGAEQAGLFGKVESSYQGDGVEAQWFYVPERDPDQERASLIKMMFPRLAKRSETKKYKQYYYAPLARINKWDPEDAL</sequence>